<evidence type="ECO:0000313" key="2">
    <source>
        <dbReference type="Proteomes" id="UP001176941"/>
    </source>
</evidence>
<accession>A0ABN8Y828</accession>
<protein>
    <submittedName>
        <fullName evidence="1">Uncharacterized protein</fullName>
    </submittedName>
</protein>
<proteinExistence type="predicted"/>
<reference evidence="1" key="1">
    <citation type="submission" date="2023-04" db="EMBL/GenBank/DDBJ databases">
        <authorList>
            <consortium name="ELIXIR-Norway"/>
        </authorList>
    </citation>
    <scope>NUCLEOTIDE SEQUENCE [LARGE SCALE GENOMIC DNA]</scope>
</reference>
<evidence type="ECO:0000313" key="1">
    <source>
        <dbReference type="EMBL" id="CAI9157714.1"/>
    </source>
</evidence>
<keyword evidence="2" id="KW-1185">Reference proteome</keyword>
<organism evidence="1 2">
    <name type="scientific">Rangifer tarandus platyrhynchus</name>
    <name type="common">Svalbard reindeer</name>
    <dbReference type="NCBI Taxonomy" id="3082113"/>
    <lineage>
        <taxon>Eukaryota</taxon>
        <taxon>Metazoa</taxon>
        <taxon>Chordata</taxon>
        <taxon>Craniata</taxon>
        <taxon>Vertebrata</taxon>
        <taxon>Euteleostomi</taxon>
        <taxon>Mammalia</taxon>
        <taxon>Eutheria</taxon>
        <taxon>Laurasiatheria</taxon>
        <taxon>Artiodactyla</taxon>
        <taxon>Ruminantia</taxon>
        <taxon>Pecora</taxon>
        <taxon>Cervidae</taxon>
        <taxon>Odocoileinae</taxon>
        <taxon>Rangifer</taxon>
    </lineage>
</organism>
<gene>
    <name evidence="1" type="ORF">MRATA1EN1_LOCUS6676</name>
</gene>
<name>A0ABN8Y828_RANTA</name>
<dbReference type="Proteomes" id="UP001176941">
    <property type="component" value="Chromosome 16"/>
</dbReference>
<sequence length="147" mass="16118">MELDFGDPSQGQQCLQAPDLRLTSCGLYGWEGADLTILRASHTLLVHVCVCLVLSHVHIFGTPCTITHQAPLSMGFPQQEYWAGLPFPSPADLPDSGIELSSPALQVDSLPLSQGKAHKLIAYKQILRPHSRLWLLSLHIILTGLFI</sequence>
<dbReference type="EMBL" id="OX459952">
    <property type="protein sequence ID" value="CAI9157714.1"/>
    <property type="molecule type" value="Genomic_DNA"/>
</dbReference>